<name>A0ABX0ITH4_9FLAO</name>
<evidence type="ECO:0000313" key="3">
    <source>
        <dbReference type="Proteomes" id="UP000817854"/>
    </source>
</evidence>
<dbReference type="RefSeq" id="WP_165928926.1">
    <property type="nucleotide sequence ID" value="NZ_VEVQ02000009.1"/>
</dbReference>
<protein>
    <submittedName>
        <fullName evidence="2">Uncharacterized protein</fullName>
    </submittedName>
</protein>
<comment type="caution">
    <text evidence="2">The sequence shown here is derived from an EMBL/GenBank/DDBJ whole genome shotgun (WGS) entry which is preliminary data.</text>
</comment>
<keyword evidence="1" id="KW-0812">Transmembrane</keyword>
<keyword evidence="3" id="KW-1185">Reference proteome</keyword>
<keyword evidence="1" id="KW-1133">Transmembrane helix</keyword>
<reference evidence="2 3" key="2">
    <citation type="submission" date="2019-05" db="EMBL/GenBank/DDBJ databases">
        <authorList>
            <person name="Lianzixin W."/>
        </authorList>
    </citation>
    <scope>NUCLEOTIDE SEQUENCE [LARGE SCALE GENOMIC DNA]</scope>
    <source>
        <strain evidence="2 3">EC11</strain>
    </source>
</reference>
<reference evidence="2 3" key="3">
    <citation type="submission" date="2020-02" db="EMBL/GenBank/DDBJ databases">
        <title>Flavobacterium profundi sp. nov., isolated from a deep-sea seamount.</title>
        <authorList>
            <person name="Zhang D.-C."/>
        </authorList>
    </citation>
    <scope>NUCLEOTIDE SEQUENCE [LARGE SCALE GENOMIC DNA]</scope>
    <source>
        <strain evidence="2 3">EC11</strain>
    </source>
</reference>
<organism evidence="2 3">
    <name type="scientific">Flavobacterium jejuense</name>
    <dbReference type="NCBI Taxonomy" id="1544455"/>
    <lineage>
        <taxon>Bacteria</taxon>
        <taxon>Pseudomonadati</taxon>
        <taxon>Bacteroidota</taxon>
        <taxon>Flavobacteriia</taxon>
        <taxon>Flavobacteriales</taxon>
        <taxon>Flavobacteriaceae</taxon>
        <taxon>Flavobacterium</taxon>
    </lineage>
</organism>
<dbReference type="Proteomes" id="UP000817854">
    <property type="component" value="Unassembled WGS sequence"/>
</dbReference>
<reference evidence="3" key="1">
    <citation type="submission" date="2019-05" db="EMBL/GenBank/DDBJ databases">
        <title>Flavobacterium profundi sp. nov., isolated from a deep-sea seamount.</title>
        <authorList>
            <person name="Zhang D.-C."/>
        </authorList>
    </citation>
    <scope>NUCLEOTIDE SEQUENCE [LARGE SCALE GENOMIC DNA]</scope>
    <source>
        <strain evidence="3">EC11</strain>
    </source>
</reference>
<proteinExistence type="predicted"/>
<evidence type="ECO:0000256" key="1">
    <source>
        <dbReference type="SAM" id="Phobius"/>
    </source>
</evidence>
<dbReference type="EMBL" id="VEVQ02000009">
    <property type="protein sequence ID" value="NHN26778.1"/>
    <property type="molecule type" value="Genomic_DNA"/>
</dbReference>
<keyword evidence="1" id="KW-0472">Membrane</keyword>
<accession>A0ABX0ITH4</accession>
<feature type="transmembrane region" description="Helical" evidence="1">
    <location>
        <begin position="20"/>
        <end position="39"/>
    </location>
</feature>
<sequence>MKTMKQIKKEQHRANQISIYIAGCITGLVVAYILFLLIIKSRFYDIIFFN</sequence>
<gene>
    <name evidence="2" type="ORF">FIA58_013920</name>
</gene>
<evidence type="ECO:0000313" key="2">
    <source>
        <dbReference type="EMBL" id="NHN26778.1"/>
    </source>
</evidence>